<evidence type="ECO:0000259" key="6">
    <source>
        <dbReference type="PROSITE" id="PS50850"/>
    </source>
</evidence>
<evidence type="ECO:0000256" key="3">
    <source>
        <dbReference type="ARBA" id="ARBA00022989"/>
    </source>
</evidence>
<dbReference type="InterPro" id="IPR011701">
    <property type="entry name" value="MFS"/>
</dbReference>
<evidence type="ECO:0000313" key="9">
    <source>
        <dbReference type="Proteomes" id="UP001175353"/>
    </source>
</evidence>
<dbReference type="PROSITE" id="PS50850">
    <property type="entry name" value="MFS"/>
    <property type="match status" value="1"/>
</dbReference>
<name>A0AAN6L3V6_9PEZI</name>
<dbReference type="GO" id="GO:0022857">
    <property type="term" value="F:transmembrane transporter activity"/>
    <property type="evidence" value="ECO:0007669"/>
    <property type="project" value="InterPro"/>
</dbReference>
<feature type="transmembrane region" description="Helical" evidence="5">
    <location>
        <begin position="246"/>
        <end position="265"/>
    </location>
</feature>
<dbReference type="InterPro" id="IPR020846">
    <property type="entry name" value="MFS_dom"/>
</dbReference>
<feature type="transmembrane region" description="Helical" evidence="5">
    <location>
        <begin position="125"/>
        <end position="145"/>
    </location>
</feature>
<feature type="domain" description="Major facilitator superfamily (MFS) profile" evidence="6">
    <location>
        <begin position="84"/>
        <end position="518"/>
    </location>
</feature>
<reference evidence="8" key="2">
    <citation type="submission" date="2023-06" db="EMBL/GenBank/DDBJ databases">
        <title>Black Yeasts Isolated from many extreme environments.</title>
        <authorList>
            <person name="Coleine C."/>
            <person name="Stajich J.E."/>
            <person name="Selbmann L."/>
        </authorList>
    </citation>
    <scope>NUCLEOTIDE SEQUENCE</scope>
    <source>
        <strain evidence="8">CCFEE 5200</strain>
    </source>
</reference>
<organism evidence="8 9">
    <name type="scientific">Friedmanniomyces endolithicus</name>
    <dbReference type="NCBI Taxonomy" id="329885"/>
    <lineage>
        <taxon>Eukaryota</taxon>
        <taxon>Fungi</taxon>
        <taxon>Dikarya</taxon>
        <taxon>Ascomycota</taxon>
        <taxon>Pezizomycotina</taxon>
        <taxon>Dothideomycetes</taxon>
        <taxon>Dothideomycetidae</taxon>
        <taxon>Mycosphaerellales</taxon>
        <taxon>Teratosphaeriaceae</taxon>
        <taxon>Friedmanniomyces</taxon>
    </lineage>
</organism>
<feature type="transmembrane region" description="Helical" evidence="5">
    <location>
        <begin position="358"/>
        <end position="376"/>
    </location>
</feature>
<accession>A0AAN6L3V6</accession>
<evidence type="ECO:0000256" key="2">
    <source>
        <dbReference type="ARBA" id="ARBA00022692"/>
    </source>
</evidence>
<feature type="transmembrane region" description="Helical" evidence="5">
    <location>
        <begin position="421"/>
        <end position="442"/>
    </location>
</feature>
<gene>
    <name evidence="7" type="ORF">LTR82_008513</name>
    <name evidence="8" type="ORF">LTR91_001289</name>
</gene>
<evidence type="ECO:0000313" key="7">
    <source>
        <dbReference type="EMBL" id="KAK0320399.1"/>
    </source>
</evidence>
<dbReference type="AlphaFoldDB" id="A0AAN6L3V6"/>
<dbReference type="PANTHER" id="PTHR23502:SF157">
    <property type="entry name" value="MAJOR FACILITATOR SUPERFAMILY (MFS) PROFILE DOMAIN-CONTAINING PROTEIN-RELATED"/>
    <property type="match status" value="1"/>
</dbReference>
<feature type="transmembrane region" description="Helical" evidence="5">
    <location>
        <begin position="397"/>
        <end position="415"/>
    </location>
</feature>
<keyword evidence="9" id="KW-1185">Reference proteome</keyword>
<comment type="subcellular location">
    <subcellularLocation>
        <location evidence="1">Membrane</location>
        <topology evidence="1">Multi-pass membrane protein</topology>
    </subcellularLocation>
</comment>
<protein>
    <recommendedName>
        <fullName evidence="6">Major facilitator superfamily (MFS) profile domain-containing protein</fullName>
    </recommendedName>
</protein>
<dbReference type="Proteomes" id="UP001175353">
    <property type="component" value="Unassembled WGS sequence"/>
</dbReference>
<proteinExistence type="predicted"/>
<feature type="transmembrane region" description="Helical" evidence="5">
    <location>
        <begin position="494"/>
        <end position="515"/>
    </location>
</feature>
<comment type="caution">
    <text evidence="8">The sequence shown here is derived from an EMBL/GenBank/DDBJ whole genome shotgun (WGS) entry which is preliminary data.</text>
</comment>
<dbReference type="GO" id="GO:0016020">
    <property type="term" value="C:membrane"/>
    <property type="evidence" value="ECO:0007669"/>
    <property type="project" value="UniProtKB-SubCell"/>
</dbReference>
<feature type="transmembrane region" description="Helical" evidence="5">
    <location>
        <begin position="213"/>
        <end position="234"/>
    </location>
</feature>
<feature type="transmembrane region" description="Helical" evidence="5">
    <location>
        <begin position="157"/>
        <end position="174"/>
    </location>
</feature>
<evidence type="ECO:0000256" key="1">
    <source>
        <dbReference type="ARBA" id="ARBA00004141"/>
    </source>
</evidence>
<evidence type="ECO:0000313" key="8">
    <source>
        <dbReference type="EMBL" id="KAK1013693.1"/>
    </source>
</evidence>
<sequence length="548" mass="59335">MAQGSSSWTTTTMEQQWTSRCGSTATLCESPGGSSTSSTTSLKQHIDIPRRVSDALDARGFNVSSEGLVTWQVGSRSHPRNWSLLRKSYDAGLICFLEFWMTLVSNTGSATSEAARNELGISREMGVFCFVTVYMLGQAFGGLVLPPMAESFGGRTIYVVTTLLFGICCLVIALVPTLPAIAACRALSGALSAMPAVVAAGSLENMFDARGRIYLIHLWISGAVLGLALAPPIATYISASSLRWPAVYAIAAIVTFACTLLCLLMEESRPSQVLHQQVRKVSRQVGFDQLSADGATLPTVGEFVRTSLWQPIRLFTEPIVGAVSIMAATVYGIIYLFSEALPTIYVNDFGLGAQPASLVFLAIALGIPLTFLPRIYDIRIADRIHKLGRQMEPEDKLMGFYIAAPVLAVSLWWFASTVPPLIQTISPWASITSLALIGFGVVEFDNVLSGYLTDSYTSYAASANAPMAFLRAILSGIFPLIGRRLFSRMGNNNALFMLAGLATCFCGVAVWFAFYGKQLRQRSPFASESSEILEHRSETYLDEKSGKV</sequence>
<evidence type="ECO:0000256" key="5">
    <source>
        <dbReference type="SAM" id="Phobius"/>
    </source>
</evidence>
<dbReference type="SUPFAM" id="SSF103473">
    <property type="entry name" value="MFS general substrate transporter"/>
    <property type="match status" value="1"/>
</dbReference>
<dbReference type="Gene3D" id="1.20.1250.20">
    <property type="entry name" value="MFS general substrate transporter like domains"/>
    <property type="match status" value="1"/>
</dbReference>
<evidence type="ECO:0000256" key="4">
    <source>
        <dbReference type="ARBA" id="ARBA00023136"/>
    </source>
</evidence>
<dbReference type="PANTHER" id="PTHR23502">
    <property type="entry name" value="MAJOR FACILITATOR SUPERFAMILY"/>
    <property type="match status" value="1"/>
</dbReference>
<keyword evidence="4 5" id="KW-0472">Membrane</keyword>
<dbReference type="EMBL" id="JASUXU010000025">
    <property type="protein sequence ID" value="KAK0320399.1"/>
    <property type="molecule type" value="Genomic_DNA"/>
</dbReference>
<dbReference type="Proteomes" id="UP001168146">
    <property type="component" value="Unassembled WGS sequence"/>
</dbReference>
<dbReference type="EMBL" id="JAUJLE010000005">
    <property type="protein sequence ID" value="KAK1013693.1"/>
    <property type="molecule type" value="Genomic_DNA"/>
</dbReference>
<dbReference type="Pfam" id="PF07690">
    <property type="entry name" value="MFS_1"/>
    <property type="match status" value="1"/>
</dbReference>
<reference evidence="7" key="1">
    <citation type="submission" date="2021-12" db="EMBL/GenBank/DDBJ databases">
        <title>Black yeast isolated from Biological Soil Crust.</title>
        <authorList>
            <person name="Kurbessoian T."/>
        </authorList>
    </citation>
    <scope>NUCLEOTIDE SEQUENCE</scope>
    <source>
        <strain evidence="7">CCFEE 5208</strain>
    </source>
</reference>
<feature type="transmembrane region" description="Helical" evidence="5">
    <location>
        <begin position="319"/>
        <end position="338"/>
    </location>
</feature>
<feature type="transmembrane region" description="Helical" evidence="5">
    <location>
        <begin position="463"/>
        <end position="482"/>
    </location>
</feature>
<keyword evidence="3 5" id="KW-1133">Transmembrane helix</keyword>
<dbReference type="InterPro" id="IPR036259">
    <property type="entry name" value="MFS_trans_sf"/>
</dbReference>
<keyword evidence="2 5" id="KW-0812">Transmembrane</keyword>